<accession>A0A7J3M2S8</accession>
<evidence type="ECO:0000313" key="3">
    <source>
        <dbReference type="EMBL" id="HGT83342.1"/>
    </source>
</evidence>
<protein>
    <submittedName>
        <fullName evidence="3">Uncharacterized protein</fullName>
    </submittedName>
</protein>
<dbReference type="EMBL" id="DSYZ01000122">
    <property type="protein sequence ID" value="HGT83342.1"/>
    <property type="molecule type" value="Genomic_DNA"/>
</dbReference>
<feature type="transmembrane region" description="Helical" evidence="2">
    <location>
        <begin position="206"/>
        <end position="226"/>
    </location>
</feature>
<keyword evidence="1" id="KW-0175">Coiled coil</keyword>
<proteinExistence type="predicted"/>
<feature type="coiled-coil region" evidence="1">
    <location>
        <begin position="85"/>
        <end position="196"/>
    </location>
</feature>
<dbReference type="Gene3D" id="1.10.287.1490">
    <property type="match status" value="1"/>
</dbReference>
<evidence type="ECO:0000256" key="1">
    <source>
        <dbReference type="SAM" id="Coils"/>
    </source>
</evidence>
<evidence type="ECO:0000256" key="2">
    <source>
        <dbReference type="SAM" id="Phobius"/>
    </source>
</evidence>
<sequence length="229" mass="26062">MILLLLALLSTNIAFQGTSFNLTLSEQTEVVLDDCMFFEHSLKSVENLSAGNYVVIVGYGCEGLKTIILKSVSGEERAVIEIRKAENFNKEVTELQKEMIKFRRENEALRSRIEYLQSLVEIVNSINVDLYDKIKAYGEENLRLKSELENARTELANYSKNLSKTTATLIELQKTVEELKAENSKLSSELKDLEAHIKSVAFYTDVFKFSTILLLAILVGIFLAFLRRY</sequence>
<organism evidence="3">
    <name type="scientific">Archaeoglobus fulgidus</name>
    <dbReference type="NCBI Taxonomy" id="2234"/>
    <lineage>
        <taxon>Archaea</taxon>
        <taxon>Methanobacteriati</taxon>
        <taxon>Methanobacteriota</taxon>
        <taxon>Archaeoglobi</taxon>
        <taxon>Archaeoglobales</taxon>
        <taxon>Archaeoglobaceae</taxon>
        <taxon>Archaeoglobus</taxon>
    </lineage>
</organism>
<keyword evidence="2" id="KW-1133">Transmembrane helix</keyword>
<keyword evidence="2" id="KW-0812">Transmembrane</keyword>
<reference evidence="3" key="1">
    <citation type="journal article" date="2020" name="mSystems">
        <title>Genome- and Community-Level Interaction Insights into Carbon Utilization and Element Cycling Functions of Hydrothermarchaeota in Hydrothermal Sediment.</title>
        <authorList>
            <person name="Zhou Z."/>
            <person name="Liu Y."/>
            <person name="Xu W."/>
            <person name="Pan J."/>
            <person name="Luo Z.H."/>
            <person name="Li M."/>
        </authorList>
    </citation>
    <scope>NUCLEOTIDE SEQUENCE [LARGE SCALE GENOMIC DNA]</scope>
    <source>
        <strain evidence="3">SpSt-587</strain>
    </source>
</reference>
<comment type="caution">
    <text evidence="3">The sequence shown here is derived from an EMBL/GenBank/DDBJ whole genome shotgun (WGS) entry which is preliminary data.</text>
</comment>
<dbReference type="SUPFAM" id="SSF90257">
    <property type="entry name" value="Myosin rod fragments"/>
    <property type="match status" value="1"/>
</dbReference>
<dbReference type="AlphaFoldDB" id="A0A7J3M2S8"/>
<name>A0A7J3M2S8_ARCFL</name>
<keyword evidence="2" id="KW-0472">Membrane</keyword>
<gene>
    <name evidence="3" type="ORF">ENT52_06415</name>
</gene>